<keyword evidence="2" id="KW-0238">DNA-binding</keyword>
<sequence>MDTTEILQDILEYVDEHITDTLSAEQLAARAGFSIWHFCRVFQWSTGYSVMGYVRNRRLAFAACELHSGQRILDIALKYGFETHSGFSKAFRRYFGYSPEVYRRHAYCGRPVPPSLPRMKKYLIGGILLEPKFVTLPAIKLAGFALKTTSVGGENSKAIPAFWNDYMSDGRMEKLHSENFVKQHDEYGACFPENPETGEFQYVIGVEPKEGAVIPQNYYICELPCATYAVFSTPPCDAATFVSAIQGVWQYIFNEWFPKSGYEYAPTCADFERYDDRCMSESGKVCDIYIPIVKKP</sequence>
<dbReference type="PANTHER" id="PTHR47504">
    <property type="entry name" value="RIGHT ORIGIN-BINDING PROTEIN"/>
    <property type="match status" value="1"/>
</dbReference>
<evidence type="ECO:0000256" key="3">
    <source>
        <dbReference type="ARBA" id="ARBA00023163"/>
    </source>
</evidence>
<feature type="domain" description="HTH araC/xylS-type" evidence="4">
    <location>
        <begin position="8"/>
        <end position="105"/>
    </location>
</feature>
<name>A0ABS7DMJ6_9FIRM</name>
<dbReference type="InterPro" id="IPR010499">
    <property type="entry name" value="AraC_E-bd"/>
</dbReference>
<dbReference type="SMART" id="SM00871">
    <property type="entry name" value="AraC_E_bind"/>
    <property type="match status" value="1"/>
</dbReference>
<dbReference type="InterPro" id="IPR018062">
    <property type="entry name" value="HTH_AraC-typ_CS"/>
</dbReference>
<dbReference type="InterPro" id="IPR050959">
    <property type="entry name" value="MarA-like"/>
</dbReference>
<dbReference type="Pfam" id="PF14526">
    <property type="entry name" value="Cass2"/>
    <property type="match status" value="1"/>
</dbReference>
<dbReference type="PROSITE" id="PS01124">
    <property type="entry name" value="HTH_ARAC_FAMILY_2"/>
    <property type="match status" value="1"/>
</dbReference>
<evidence type="ECO:0000313" key="6">
    <source>
        <dbReference type="Proteomes" id="UP000719942"/>
    </source>
</evidence>
<evidence type="ECO:0000256" key="2">
    <source>
        <dbReference type="ARBA" id="ARBA00023125"/>
    </source>
</evidence>
<dbReference type="InterPro" id="IPR018060">
    <property type="entry name" value="HTH_AraC"/>
</dbReference>
<dbReference type="InterPro" id="IPR011256">
    <property type="entry name" value="Reg_factor_effector_dom_sf"/>
</dbReference>
<evidence type="ECO:0000313" key="5">
    <source>
        <dbReference type="EMBL" id="MBW7572015.1"/>
    </source>
</evidence>
<dbReference type="PROSITE" id="PS00041">
    <property type="entry name" value="HTH_ARAC_FAMILY_1"/>
    <property type="match status" value="1"/>
</dbReference>
<dbReference type="SUPFAM" id="SSF46689">
    <property type="entry name" value="Homeodomain-like"/>
    <property type="match status" value="2"/>
</dbReference>
<dbReference type="RefSeq" id="WP_219964379.1">
    <property type="nucleotide sequence ID" value="NZ_JAGFNZ010000001.1"/>
</dbReference>
<dbReference type="Gene3D" id="3.20.80.10">
    <property type="entry name" value="Regulatory factor, effector binding domain"/>
    <property type="match status" value="1"/>
</dbReference>
<dbReference type="InterPro" id="IPR009057">
    <property type="entry name" value="Homeodomain-like_sf"/>
</dbReference>
<proteinExistence type="predicted"/>
<dbReference type="PRINTS" id="PR00032">
    <property type="entry name" value="HTHARAC"/>
</dbReference>
<dbReference type="Gene3D" id="1.10.10.60">
    <property type="entry name" value="Homeodomain-like"/>
    <property type="match status" value="2"/>
</dbReference>
<dbReference type="SMART" id="SM00342">
    <property type="entry name" value="HTH_ARAC"/>
    <property type="match status" value="1"/>
</dbReference>
<evidence type="ECO:0000259" key="4">
    <source>
        <dbReference type="PROSITE" id="PS01124"/>
    </source>
</evidence>
<dbReference type="EMBL" id="JAGFNZ010000001">
    <property type="protein sequence ID" value="MBW7572015.1"/>
    <property type="molecule type" value="Genomic_DNA"/>
</dbReference>
<dbReference type="InterPro" id="IPR029441">
    <property type="entry name" value="Cass2"/>
</dbReference>
<reference evidence="5 6" key="1">
    <citation type="submission" date="2021-03" db="EMBL/GenBank/DDBJ databases">
        <title>Caproiciproducens sp. nov. isolated from feces of cow.</title>
        <authorList>
            <person name="Choi J.-Y."/>
        </authorList>
    </citation>
    <scope>NUCLEOTIDE SEQUENCE [LARGE SCALE GENOMIC DNA]</scope>
    <source>
        <strain evidence="5 6">AGMB10547</strain>
    </source>
</reference>
<keyword evidence="1" id="KW-0805">Transcription regulation</keyword>
<accession>A0ABS7DMJ6</accession>
<dbReference type="SUPFAM" id="SSF55136">
    <property type="entry name" value="Probable bacterial effector-binding domain"/>
    <property type="match status" value="1"/>
</dbReference>
<keyword evidence="6" id="KW-1185">Reference proteome</keyword>
<gene>
    <name evidence="5" type="ORF">J5W02_04250</name>
</gene>
<dbReference type="Pfam" id="PF12833">
    <property type="entry name" value="HTH_18"/>
    <property type="match status" value="1"/>
</dbReference>
<dbReference type="Proteomes" id="UP000719942">
    <property type="component" value="Unassembled WGS sequence"/>
</dbReference>
<keyword evidence="3" id="KW-0804">Transcription</keyword>
<organism evidence="5 6">
    <name type="scientific">Caproiciproducens faecalis</name>
    <dbReference type="NCBI Taxonomy" id="2820301"/>
    <lineage>
        <taxon>Bacteria</taxon>
        <taxon>Bacillati</taxon>
        <taxon>Bacillota</taxon>
        <taxon>Clostridia</taxon>
        <taxon>Eubacteriales</taxon>
        <taxon>Acutalibacteraceae</taxon>
        <taxon>Caproiciproducens</taxon>
    </lineage>
</organism>
<dbReference type="PANTHER" id="PTHR47504:SF5">
    <property type="entry name" value="RIGHT ORIGIN-BINDING PROTEIN"/>
    <property type="match status" value="1"/>
</dbReference>
<evidence type="ECO:0000256" key="1">
    <source>
        <dbReference type="ARBA" id="ARBA00023015"/>
    </source>
</evidence>
<dbReference type="InterPro" id="IPR020449">
    <property type="entry name" value="Tscrpt_reg_AraC-type_HTH"/>
</dbReference>
<comment type="caution">
    <text evidence="5">The sequence shown here is derived from an EMBL/GenBank/DDBJ whole genome shotgun (WGS) entry which is preliminary data.</text>
</comment>
<protein>
    <submittedName>
        <fullName evidence="5">AraC family transcriptional regulator</fullName>
    </submittedName>
</protein>